<dbReference type="EMBL" id="JACRWG010000003">
    <property type="protein sequence ID" value="MBC6009082.1"/>
    <property type="molecule type" value="Genomic_DNA"/>
</dbReference>
<gene>
    <name evidence="1" type="ORF">H8909_02270</name>
</gene>
<sequence length="121" mass="14068">MVGQPHRNFIKLVSWSKVSEHLVNLIRISDQPKRNNQILNLVVITMREKHLEKYLGDHSIKTAKESDFRGMQFNAIVECNKSALHTYKSLGFKEVGMIPQGFRLKDESYSNMYIVLYLSLL</sequence>
<accession>A0ABR7K8Q2</accession>
<evidence type="ECO:0008006" key="3">
    <source>
        <dbReference type="Google" id="ProtNLM"/>
    </source>
</evidence>
<reference evidence="1 2" key="1">
    <citation type="submission" date="2020-08" db="EMBL/GenBank/DDBJ databases">
        <authorList>
            <person name="Liu C."/>
            <person name="Sun Q."/>
        </authorList>
    </citation>
    <scope>NUCLEOTIDE SEQUENCE [LARGE SCALE GENOMIC DNA]</scope>
    <source>
        <strain evidence="1 2">NSJ-22</strain>
    </source>
</reference>
<keyword evidence="2" id="KW-1185">Reference proteome</keyword>
<dbReference type="SUPFAM" id="SSF55729">
    <property type="entry name" value="Acyl-CoA N-acyltransferases (Nat)"/>
    <property type="match status" value="1"/>
</dbReference>
<dbReference type="Proteomes" id="UP000603474">
    <property type="component" value="Unassembled WGS sequence"/>
</dbReference>
<dbReference type="Gene3D" id="3.40.630.30">
    <property type="match status" value="1"/>
</dbReference>
<comment type="caution">
    <text evidence="1">The sequence shown here is derived from an EMBL/GenBank/DDBJ whole genome shotgun (WGS) entry which is preliminary data.</text>
</comment>
<name>A0ABR7K8Q2_9FIRM</name>
<organism evidence="1 2">
    <name type="scientific">Catenibacterium faecis</name>
    <dbReference type="NCBI Taxonomy" id="2764323"/>
    <lineage>
        <taxon>Bacteria</taxon>
        <taxon>Bacillati</taxon>
        <taxon>Bacillota</taxon>
        <taxon>Erysipelotrichia</taxon>
        <taxon>Erysipelotrichales</taxon>
        <taxon>Coprobacillaceae</taxon>
        <taxon>Catenibacterium</taxon>
    </lineage>
</organism>
<dbReference type="RefSeq" id="WP_187011665.1">
    <property type="nucleotide sequence ID" value="NZ_JACRWG010000003.1"/>
</dbReference>
<evidence type="ECO:0000313" key="2">
    <source>
        <dbReference type="Proteomes" id="UP000603474"/>
    </source>
</evidence>
<protein>
    <recommendedName>
        <fullName evidence="3">N-acetyltransferase domain-containing protein</fullName>
    </recommendedName>
</protein>
<evidence type="ECO:0000313" key="1">
    <source>
        <dbReference type="EMBL" id="MBC6009082.1"/>
    </source>
</evidence>
<dbReference type="InterPro" id="IPR016181">
    <property type="entry name" value="Acyl_CoA_acyltransferase"/>
</dbReference>
<proteinExistence type="predicted"/>